<evidence type="ECO:0000313" key="7">
    <source>
        <dbReference type="EMBL" id="UYQ65714.1"/>
    </source>
</evidence>
<evidence type="ECO:0000256" key="4">
    <source>
        <dbReference type="ARBA" id="ARBA00022969"/>
    </source>
</evidence>
<protein>
    <submittedName>
        <fullName evidence="7">SsgA family sporulation/cell division regulator</fullName>
    </submittedName>
</protein>
<dbReference type="EMBL" id="CP107567">
    <property type="protein sequence ID" value="UYQ65714.1"/>
    <property type="molecule type" value="Genomic_DNA"/>
</dbReference>
<dbReference type="Pfam" id="PF04686">
    <property type="entry name" value="SsgA"/>
    <property type="match status" value="1"/>
</dbReference>
<accession>A0ABY6IFD3</accession>
<evidence type="ECO:0000313" key="8">
    <source>
        <dbReference type="Proteomes" id="UP001163878"/>
    </source>
</evidence>
<reference evidence="7" key="1">
    <citation type="submission" date="2022-10" db="EMBL/GenBank/DDBJ databases">
        <title>Cytochrome P450 Catalyzes Benzene Ring Formation in the Biosynthesis of Trialkyl-Substituted Aromatic Polyketides.</title>
        <authorList>
            <person name="Zhao E."/>
            <person name="Ge H."/>
        </authorList>
    </citation>
    <scope>NUCLEOTIDE SEQUENCE</scope>
    <source>
        <strain evidence="7">NA0869</strain>
    </source>
</reference>
<proteinExistence type="inferred from homology"/>
<comment type="similarity">
    <text evidence="2">Belongs to the SsgA family.</text>
</comment>
<evidence type="ECO:0000256" key="1">
    <source>
        <dbReference type="ARBA" id="ARBA00004431"/>
    </source>
</evidence>
<dbReference type="RefSeq" id="WP_264248981.1">
    <property type="nucleotide sequence ID" value="NZ_CP107567.1"/>
</dbReference>
<dbReference type="Proteomes" id="UP001163878">
    <property type="component" value="Chromosome"/>
</dbReference>
<keyword evidence="8" id="KW-1185">Reference proteome</keyword>
<comment type="subcellular location">
    <subcellularLocation>
        <location evidence="1">Cell septum</location>
    </subcellularLocation>
</comment>
<evidence type="ECO:0000256" key="3">
    <source>
        <dbReference type="ARBA" id="ARBA00022618"/>
    </source>
</evidence>
<keyword evidence="6" id="KW-0131">Cell cycle</keyword>
<keyword evidence="4" id="KW-0749">Sporulation</keyword>
<keyword evidence="3" id="KW-0132">Cell division</keyword>
<name>A0ABY6IFD3_STRPE</name>
<gene>
    <name evidence="7" type="ORF">OGH68_32535</name>
</gene>
<evidence type="ECO:0000256" key="6">
    <source>
        <dbReference type="ARBA" id="ARBA00023306"/>
    </source>
</evidence>
<keyword evidence="5" id="KW-0717">Septation</keyword>
<dbReference type="InterPro" id="IPR006776">
    <property type="entry name" value="SsgB"/>
</dbReference>
<sequence length="138" mass="15383">MSTVIEQAVQARLVASAPQMESVPATLHYDPRDPFAVRIDFPGPATLEGTDVSWAFSRELLAEGFHEPAGLGDVRVRPYGYDRTVLEFHAPEGMAMVHIRTGELRRFLERVHELVPAGCEHLYLGLDEDLTELLRDAA</sequence>
<organism evidence="7 8">
    <name type="scientific">Streptomyces peucetius</name>
    <dbReference type="NCBI Taxonomy" id="1950"/>
    <lineage>
        <taxon>Bacteria</taxon>
        <taxon>Bacillati</taxon>
        <taxon>Actinomycetota</taxon>
        <taxon>Actinomycetes</taxon>
        <taxon>Kitasatosporales</taxon>
        <taxon>Streptomycetaceae</taxon>
        <taxon>Streptomyces</taxon>
    </lineage>
</organism>
<evidence type="ECO:0000256" key="2">
    <source>
        <dbReference type="ARBA" id="ARBA00009323"/>
    </source>
</evidence>
<dbReference type="InterPro" id="IPR038658">
    <property type="entry name" value="SsgB_sf"/>
</dbReference>
<dbReference type="Gene3D" id="2.30.31.20">
    <property type="entry name" value="Sporulation-specific cell division protein SsgB"/>
    <property type="match status" value="1"/>
</dbReference>
<evidence type="ECO:0000256" key="5">
    <source>
        <dbReference type="ARBA" id="ARBA00023210"/>
    </source>
</evidence>